<sequence precursor="true">MKRSLIALAALLVSSATLAATPWQKVPNPIPGAPQSIGAFSNGCIVGAQALPLASDHYQVMRTDQRRYFGHPELVNFIQRFSSQVNDLGMGTVLVGDMGMAAGGRFATGHASHQTGLDVDIFLQLPKTRWTSAQLLRPQALDLVAPNGKTVVASRWSPQIYNMIKLAALDDEVTRIFVNPAIKQQLCLDAGTNRDWLNKVRPWFAHRAHMHVRLRCPADSLECIEQAPPPPGDGCGEELQSWFKPAKPGSQSPEKKTPPPPPPSCQALLDEHVL</sequence>
<evidence type="ECO:0000313" key="13">
    <source>
        <dbReference type="Proteomes" id="UP000275331"/>
    </source>
</evidence>
<keyword evidence="2 9" id="KW-0479">Metal-binding</keyword>
<feature type="signal peptide" evidence="9">
    <location>
        <begin position="1"/>
        <end position="19"/>
    </location>
</feature>
<keyword evidence="6 9" id="KW-0862">Zinc</keyword>
<dbReference type="InterPro" id="IPR005073">
    <property type="entry name" value="Peptidase_M74"/>
</dbReference>
<evidence type="ECO:0000256" key="5">
    <source>
        <dbReference type="ARBA" id="ARBA00022801"/>
    </source>
</evidence>
<feature type="chain" id="PRO_5018797933" description="Penicillin-insensitive murein endopeptidase" evidence="9">
    <location>
        <begin position="20"/>
        <end position="274"/>
    </location>
</feature>
<feature type="disulfide bond" evidence="9 10">
    <location>
        <begin position="187"/>
        <end position="235"/>
    </location>
</feature>
<comment type="similarity">
    <text evidence="9">Belongs to the peptidase M74 family.</text>
</comment>
<dbReference type="GO" id="GO:0004222">
    <property type="term" value="F:metalloendopeptidase activity"/>
    <property type="evidence" value="ECO:0007669"/>
    <property type="project" value="UniProtKB-UniRule"/>
</dbReference>
<dbReference type="EMBL" id="RHXB01000002">
    <property type="protein sequence ID" value="RSE28682.1"/>
    <property type="molecule type" value="Genomic_DNA"/>
</dbReference>
<feature type="binding site" evidence="9">
    <location>
        <position position="113"/>
    </location>
    <ligand>
        <name>Zn(2+)</name>
        <dbReference type="ChEBI" id="CHEBI:29105"/>
        <label>1</label>
    </ligand>
</feature>
<evidence type="ECO:0000313" key="12">
    <source>
        <dbReference type="EMBL" id="RSE28682.1"/>
    </source>
</evidence>
<proteinExistence type="inferred from homology"/>
<evidence type="ECO:0000256" key="4">
    <source>
        <dbReference type="ARBA" id="ARBA00022764"/>
    </source>
</evidence>
<accession>A0A3R9EQ64</accession>
<comment type="function">
    <text evidence="9">Murein endopeptidase that cleaves the D-alanyl-meso-2,6-diamino-pimelyl amide bond that connects peptidoglycan strands. Likely plays a role in the removal of murein from the sacculus.</text>
</comment>
<dbReference type="Pfam" id="PF03411">
    <property type="entry name" value="Peptidase_M74"/>
    <property type="match status" value="1"/>
</dbReference>
<dbReference type="PIRSF" id="PIRSF018455">
    <property type="entry name" value="MepA"/>
    <property type="match status" value="1"/>
</dbReference>
<dbReference type="GO" id="GO:0030288">
    <property type="term" value="C:outer membrane-bounded periplasmic space"/>
    <property type="evidence" value="ECO:0007669"/>
    <property type="project" value="InterPro"/>
</dbReference>
<evidence type="ECO:0000256" key="8">
    <source>
        <dbReference type="ARBA" id="ARBA00023157"/>
    </source>
</evidence>
<gene>
    <name evidence="9" type="primary">mepA</name>
    <name evidence="12" type="ORF">EGT71_04675</name>
</gene>
<dbReference type="InterPro" id="IPR009045">
    <property type="entry name" value="Zn_M74/Hedgehog-like"/>
</dbReference>
<comment type="subcellular location">
    <subcellularLocation>
        <location evidence="9">Periplasm</location>
    </subcellularLocation>
</comment>
<keyword evidence="4 9" id="KW-0574">Periplasm</keyword>
<reference evidence="12 13" key="1">
    <citation type="submission" date="2018-10" db="EMBL/GenBank/DDBJ databases">
        <title>Transmission dynamics of multidrug resistant bacteria on intensive care unit surfaces.</title>
        <authorList>
            <person name="D'Souza A.W."/>
            <person name="Potter R.F."/>
            <person name="Wallace M."/>
            <person name="Shupe A."/>
            <person name="Patel S."/>
            <person name="Sun S."/>
            <person name="Gul D."/>
            <person name="Kwon J.H."/>
            <person name="Andleeb S."/>
            <person name="Burnham C.-A.D."/>
            <person name="Dantas G."/>
        </authorList>
    </citation>
    <scope>NUCLEOTIDE SEQUENCE [LARGE SCALE GENOMIC DNA]</scope>
    <source>
        <strain evidence="12 13">AS_373</strain>
    </source>
</reference>
<dbReference type="SUPFAM" id="SSF55166">
    <property type="entry name" value="Hedgehog/DD-peptidase"/>
    <property type="match status" value="1"/>
</dbReference>
<evidence type="ECO:0000256" key="10">
    <source>
        <dbReference type="PIRSR" id="PIRSR018455-2"/>
    </source>
</evidence>
<keyword evidence="5 9" id="KW-0378">Hydrolase</keyword>
<dbReference type="OrthoDB" id="1467367at2"/>
<comment type="caution">
    <text evidence="12">The sequence shown here is derived from an EMBL/GenBank/DDBJ whole genome shotgun (WGS) entry which is preliminary data.</text>
</comment>
<dbReference type="Proteomes" id="UP000275331">
    <property type="component" value="Unassembled WGS sequence"/>
</dbReference>
<keyword evidence="1 9" id="KW-0645">Protease</keyword>
<dbReference type="Gene3D" id="3.30.1380.10">
    <property type="match status" value="1"/>
</dbReference>
<feature type="region of interest" description="Disordered" evidence="11">
    <location>
        <begin position="225"/>
        <end position="274"/>
    </location>
</feature>
<evidence type="ECO:0000256" key="6">
    <source>
        <dbReference type="ARBA" id="ARBA00022833"/>
    </source>
</evidence>
<dbReference type="HAMAP" id="MF_01623">
    <property type="entry name" value="MepA"/>
    <property type="match status" value="1"/>
</dbReference>
<feature type="binding site" evidence="9">
    <location>
        <position position="120"/>
    </location>
    <ligand>
        <name>Zn(2+)</name>
        <dbReference type="ChEBI" id="CHEBI:29105"/>
        <label>1</label>
    </ligand>
</feature>
<evidence type="ECO:0000256" key="11">
    <source>
        <dbReference type="SAM" id="MobiDB-lite"/>
    </source>
</evidence>
<evidence type="ECO:0000256" key="1">
    <source>
        <dbReference type="ARBA" id="ARBA00022670"/>
    </source>
</evidence>
<keyword evidence="7 9" id="KW-0482">Metalloprotease</keyword>
<dbReference type="NCBIfam" id="NF006947">
    <property type="entry name" value="PRK09429.1"/>
    <property type="match status" value="1"/>
</dbReference>
<feature type="disulfide bond" evidence="9 10">
    <location>
        <begin position="44"/>
        <end position="265"/>
    </location>
</feature>
<evidence type="ECO:0000256" key="7">
    <source>
        <dbReference type="ARBA" id="ARBA00023049"/>
    </source>
</evidence>
<evidence type="ECO:0000256" key="9">
    <source>
        <dbReference type="HAMAP-Rule" id="MF_01623"/>
    </source>
</evidence>
<dbReference type="AlphaFoldDB" id="A0A3R9EQ64"/>
<comment type="subunit">
    <text evidence="9">Dimer.</text>
</comment>
<comment type="caution">
    <text evidence="9">Lacks conserved residue(s) required for the propagation of feature annotation.</text>
</comment>
<organism evidence="12 13">
    <name type="scientific">Atlantibacter subterraneus</name>
    <dbReference type="NCBI Taxonomy" id="255519"/>
    <lineage>
        <taxon>Bacteria</taxon>
        <taxon>Pseudomonadati</taxon>
        <taxon>Pseudomonadota</taxon>
        <taxon>Gammaproteobacteria</taxon>
        <taxon>Enterobacterales</taxon>
        <taxon>Enterobacteriaceae</taxon>
        <taxon>Atlantibacter</taxon>
    </lineage>
</organism>
<comment type="cofactor">
    <cofactor evidence="9">
        <name>Zn(2+)</name>
        <dbReference type="ChEBI" id="CHEBI:29105"/>
    </cofactor>
    <text evidence="9">Binds 2 Zn(2+) ions per subunit. Zn(2+) ion 1 is bound in the active site. Zn(2+) ion 2 is bound at the dimer interface by residues from both subunits.</text>
</comment>
<evidence type="ECO:0000256" key="3">
    <source>
        <dbReference type="ARBA" id="ARBA00022729"/>
    </source>
</evidence>
<dbReference type="GO" id="GO:0006508">
    <property type="term" value="P:proteolysis"/>
    <property type="evidence" value="ECO:0007669"/>
    <property type="project" value="UniProtKB-KW"/>
</dbReference>
<dbReference type="GO" id="GO:0046872">
    <property type="term" value="F:metal ion binding"/>
    <property type="evidence" value="ECO:0007669"/>
    <property type="project" value="UniProtKB-KW"/>
</dbReference>
<keyword evidence="8 9" id="KW-1015">Disulfide bond</keyword>
<dbReference type="GO" id="GO:0004252">
    <property type="term" value="F:serine-type endopeptidase activity"/>
    <property type="evidence" value="ECO:0007669"/>
    <property type="project" value="InterPro"/>
</dbReference>
<keyword evidence="3 9" id="KW-0732">Signal</keyword>
<feature type="binding site" evidence="9">
    <location>
        <position position="211"/>
    </location>
    <ligand>
        <name>Zn(2+)</name>
        <dbReference type="ChEBI" id="CHEBI:29105"/>
        <label>1</label>
    </ligand>
</feature>
<feature type="disulfide bond" evidence="9 10">
    <location>
        <begin position="216"/>
        <end position="223"/>
    </location>
</feature>
<feature type="binding site" evidence="9">
    <location>
        <position position="110"/>
    </location>
    <ligand>
        <name>Zn(2+)</name>
        <dbReference type="ChEBI" id="CHEBI:29105"/>
        <label>1</label>
    </ligand>
</feature>
<name>A0A3R9EQ64_9ENTR</name>
<protein>
    <recommendedName>
        <fullName evidence="9">Penicillin-insensitive murein endopeptidase</fullName>
        <ecNumber evidence="9">3.4.24.-</ecNumber>
    </recommendedName>
    <alternativeName>
        <fullName evidence="9">D-alanyl-D-alanine-endopeptidase</fullName>
        <shortName evidence="9">DD-endopeptidase</shortName>
    </alternativeName>
</protein>
<dbReference type="EC" id="3.4.24.-" evidence="9"/>
<dbReference type="RefSeq" id="WP_125291500.1">
    <property type="nucleotide sequence ID" value="NZ_JAPTZM010000003.1"/>
</dbReference>
<evidence type="ECO:0000256" key="2">
    <source>
        <dbReference type="ARBA" id="ARBA00022723"/>
    </source>
</evidence>
<dbReference type="GO" id="GO:0000270">
    <property type="term" value="P:peptidoglycan metabolic process"/>
    <property type="evidence" value="ECO:0007669"/>
    <property type="project" value="UniProtKB-UniRule"/>
</dbReference>